<keyword evidence="3" id="KW-1185">Reference proteome</keyword>
<organism evidence="2 3">
    <name type="scientific">Plebeiibacterium sediminum</name>
    <dbReference type="NCBI Taxonomy" id="2992112"/>
    <lineage>
        <taxon>Bacteria</taxon>
        <taxon>Pseudomonadati</taxon>
        <taxon>Bacteroidota</taxon>
        <taxon>Bacteroidia</taxon>
        <taxon>Marinilabiliales</taxon>
        <taxon>Marinilabiliaceae</taxon>
        <taxon>Plebeiibacterium</taxon>
    </lineage>
</organism>
<evidence type="ECO:0000259" key="1">
    <source>
        <dbReference type="Pfam" id="PF07228"/>
    </source>
</evidence>
<dbReference type="Gene3D" id="3.60.40.10">
    <property type="entry name" value="PPM-type phosphatase domain"/>
    <property type="match status" value="1"/>
</dbReference>
<dbReference type="InterPro" id="IPR036457">
    <property type="entry name" value="PPM-type-like_dom_sf"/>
</dbReference>
<accession>A0AAE3M3Q0</accession>
<reference evidence="2" key="1">
    <citation type="submission" date="2022-10" db="EMBL/GenBank/DDBJ databases">
        <authorList>
            <person name="Yu W.X."/>
        </authorList>
    </citation>
    <scope>NUCLEOTIDE SEQUENCE</scope>
    <source>
        <strain evidence="2">AAT</strain>
    </source>
</reference>
<dbReference type="SUPFAM" id="SSF81606">
    <property type="entry name" value="PP2C-like"/>
    <property type="match status" value="1"/>
</dbReference>
<protein>
    <submittedName>
        <fullName evidence="2">SpoIIE family protein phosphatase</fullName>
    </submittedName>
</protein>
<dbReference type="Pfam" id="PF07228">
    <property type="entry name" value="SpoIIE"/>
    <property type="match status" value="1"/>
</dbReference>
<feature type="domain" description="PPM-type phosphatase" evidence="1">
    <location>
        <begin position="37"/>
        <end position="228"/>
    </location>
</feature>
<name>A0AAE3M3Q0_9BACT</name>
<dbReference type="RefSeq" id="WP_301189757.1">
    <property type="nucleotide sequence ID" value="NZ_JAPDPJ010000011.1"/>
</dbReference>
<evidence type="ECO:0000313" key="2">
    <source>
        <dbReference type="EMBL" id="MCW3786190.1"/>
    </source>
</evidence>
<gene>
    <name evidence="2" type="ORF">OM075_06900</name>
</gene>
<dbReference type="Proteomes" id="UP001209229">
    <property type="component" value="Unassembled WGS sequence"/>
</dbReference>
<comment type="caution">
    <text evidence="2">The sequence shown here is derived from an EMBL/GenBank/DDBJ whole genome shotgun (WGS) entry which is preliminary data.</text>
</comment>
<dbReference type="AlphaFoldDB" id="A0AAE3M3Q0"/>
<proteinExistence type="predicted"/>
<dbReference type="EMBL" id="JAPDPJ010000011">
    <property type="protein sequence ID" value="MCW3786190.1"/>
    <property type="molecule type" value="Genomic_DNA"/>
</dbReference>
<evidence type="ECO:0000313" key="3">
    <source>
        <dbReference type="Proteomes" id="UP001209229"/>
    </source>
</evidence>
<sequence length="397" mass="44371">MEVKEPDFYLDINCSQNNHRGEFICGDVFISRRIKEDGRTIAVLSDGMGSGVKANVLATLTASMAVNFTIEHKEVQKTAEIIMNTLPVCSVRKVSYSTFTIIDVEDDGSTTIVEYDNPRCLIMRTHRPFDPGWEEIILDSQKNKGKKLYTCHFKARKEDRIFFWSDGIVQSGMGSKTLPFGWGREAVENYVIKSVKNTPFISASKLTRKIVNMASLNDGGSPLDDTSCGIIYLREPRKLLFVTGPPYDEEKDADFSLKVQQFGGKKIVSGGTTAEIIARELGLKFAASLEMLDPDLPPAAQMEGIDLVTEGILTLGKVVRVLEHFEKDQSLGRGPAHQVVKMFLESDQIHIINGTRINVAHQDPNLPVELEIRRSVVKRIAALLEDKFLKEVSIEYI</sequence>
<dbReference type="InterPro" id="IPR001932">
    <property type="entry name" value="PPM-type_phosphatase-like_dom"/>
</dbReference>